<evidence type="ECO:0000313" key="3">
    <source>
        <dbReference type="EMBL" id="KAJ8926724.1"/>
    </source>
</evidence>
<dbReference type="EMBL" id="JANEYF010005793">
    <property type="protein sequence ID" value="KAJ8926724.1"/>
    <property type="molecule type" value="Genomic_DNA"/>
</dbReference>
<dbReference type="GO" id="GO:0046983">
    <property type="term" value="F:protein dimerization activity"/>
    <property type="evidence" value="ECO:0007669"/>
    <property type="project" value="InterPro"/>
</dbReference>
<sequence>MAASTSNGRKRGGLGEQQPTLLSFFNLKNKKTEDEGDVTDEISNTIQDEHEVEVSCTALPELLNPENVTNEKLPTKYDIGLYVKHSHITDLELYDIFQNIWTPSSSSNFEPQIIGNKKRTFQISWLQRFNWLAYSEVCKGTLCKNRSNEEVQKNRKILTTIIETIVFCGRQELSLRGHRDSGKLSLTEQKYNDGNLRALLRYRIRGGDLNLQDHIINANANATYISSDIQNELISIIASHVQSLIVKKIEKSKFYSVLADETTDISRIEQFSLCIRYVDEDEDGMKLREDFLTFVPVHDLTGAALASTLKETLVSFGLNLNNLRGQGYDGASAMRGSFRGVQSIIREAYPTAVYTHCASHCLNLCLSDASKVTSIRNAFGTISEVCTFFRRSAKRSNILKNRLKVLKEELNKNVTTLIKYCETRWVERHESVSLFADAFSCIVLALEDIQAQDNDNDDQGKAQSLHLAICRFSFIISLKISERMLGLTYKLSQYLQSTGIDLCTALDSIKEILTIVENIRSNAESDFKKIFDKAVEIGNEFGVEPTIPRRVGSQRYRDNYPGATPEEYFRTSIFVPFVDDLRASLIERFVTHQTTLASLQTIMPRNIINSNFDSIKPALQFYRNDLNDTNEAILEGEWDLWKLKWKSYKNKNDIAKYAIDALNECDKNLRPNIYTLLHLLTILPVSTASVERTFSSMKRLKTYLRNKTGEDRLTGLALLSIHRNLKIDYDVVLNMFATKSKRRLKLTI</sequence>
<reference evidence="3" key="1">
    <citation type="journal article" date="2023" name="Insect Mol. Biol.">
        <title>Genome sequencing provides insights into the evolution of gene families encoding plant cell wall-degrading enzymes in longhorned beetles.</title>
        <authorList>
            <person name="Shin N.R."/>
            <person name="Okamura Y."/>
            <person name="Kirsch R."/>
            <person name="Pauchet Y."/>
        </authorList>
    </citation>
    <scope>NUCLEOTIDE SEQUENCE</scope>
    <source>
        <strain evidence="3">RBIC_L_NR</strain>
    </source>
</reference>
<dbReference type="InterPro" id="IPR052958">
    <property type="entry name" value="IFN-induced_PKR_regulator"/>
</dbReference>
<dbReference type="Pfam" id="PF14291">
    <property type="entry name" value="DUF4371"/>
    <property type="match status" value="1"/>
</dbReference>
<accession>A0AAV8WJ01</accession>
<dbReference type="InterPro" id="IPR025398">
    <property type="entry name" value="DUF4371"/>
</dbReference>
<comment type="caution">
    <text evidence="3">The sequence shown here is derived from an EMBL/GenBank/DDBJ whole genome shotgun (WGS) entry which is preliminary data.</text>
</comment>
<dbReference type="PANTHER" id="PTHR46289:SF14">
    <property type="entry name" value="DUF4371 DOMAIN-CONTAINING PROTEIN"/>
    <property type="match status" value="1"/>
</dbReference>
<feature type="domain" description="DUF4371" evidence="2">
    <location>
        <begin position="155"/>
        <end position="340"/>
    </location>
</feature>
<evidence type="ECO:0000259" key="2">
    <source>
        <dbReference type="Pfam" id="PF14291"/>
    </source>
</evidence>
<dbReference type="Pfam" id="PF05699">
    <property type="entry name" value="Dimer_Tnp_hAT"/>
    <property type="match status" value="1"/>
</dbReference>
<dbReference type="AlphaFoldDB" id="A0AAV8WJ01"/>
<dbReference type="Proteomes" id="UP001162156">
    <property type="component" value="Unassembled WGS sequence"/>
</dbReference>
<evidence type="ECO:0008006" key="5">
    <source>
        <dbReference type="Google" id="ProtNLM"/>
    </source>
</evidence>
<organism evidence="3 4">
    <name type="scientific">Rhamnusium bicolor</name>
    <dbReference type="NCBI Taxonomy" id="1586634"/>
    <lineage>
        <taxon>Eukaryota</taxon>
        <taxon>Metazoa</taxon>
        <taxon>Ecdysozoa</taxon>
        <taxon>Arthropoda</taxon>
        <taxon>Hexapoda</taxon>
        <taxon>Insecta</taxon>
        <taxon>Pterygota</taxon>
        <taxon>Neoptera</taxon>
        <taxon>Endopterygota</taxon>
        <taxon>Coleoptera</taxon>
        <taxon>Polyphaga</taxon>
        <taxon>Cucujiformia</taxon>
        <taxon>Chrysomeloidea</taxon>
        <taxon>Cerambycidae</taxon>
        <taxon>Lepturinae</taxon>
        <taxon>Rhagiini</taxon>
        <taxon>Rhamnusium</taxon>
    </lineage>
</organism>
<keyword evidence="4" id="KW-1185">Reference proteome</keyword>
<protein>
    <recommendedName>
        <fullName evidence="5">52 kDa repressor of the inhibitor of the protein kinase-like</fullName>
    </recommendedName>
</protein>
<evidence type="ECO:0000313" key="4">
    <source>
        <dbReference type="Proteomes" id="UP001162156"/>
    </source>
</evidence>
<dbReference type="PANTHER" id="PTHR46289">
    <property type="entry name" value="52 KDA REPRESSOR OF THE INHIBITOR OF THE PROTEIN KINASE-LIKE PROTEIN-RELATED"/>
    <property type="match status" value="1"/>
</dbReference>
<gene>
    <name evidence="3" type="ORF">NQ314_020841</name>
</gene>
<name>A0AAV8WJ01_9CUCU</name>
<dbReference type="InterPro" id="IPR012337">
    <property type="entry name" value="RNaseH-like_sf"/>
</dbReference>
<proteinExistence type="predicted"/>
<dbReference type="SUPFAM" id="SSF53098">
    <property type="entry name" value="Ribonuclease H-like"/>
    <property type="match status" value="1"/>
</dbReference>
<dbReference type="InterPro" id="IPR008906">
    <property type="entry name" value="HATC_C_dom"/>
</dbReference>
<evidence type="ECO:0000259" key="1">
    <source>
        <dbReference type="Pfam" id="PF05699"/>
    </source>
</evidence>
<feature type="domain" description="HAT C-terminal dimerisation" evidence="1">
    <location>
        <begin position="666"/>
        <end position="725"/>
    </location>
</feature>